<dbReference type="InterPro" id="IPR013761">
    <property type="entry name" value="SAM/pointed_sf"/>
</dbReference>
<accession>A0A3M7QMY5</accession>
<dbReference type="Gene3D" id="1.10.150.50">
    <property type="entry name" value="Transcription Factor, Ets-1"/>
    <property type="match status" value="1"/>
</dbReference>
<evidence type="ECO:0000259" key="1">
    <source>
        <dbReference type="PROSITE" id="PS50105"/>
    </source>
</evidence>
<dbReference type="SMART" id="SM00454">
    <property type="entry name" value="SAM"/>
    <property type="match status" value="1"/>
</dbReference>
<dbReference type="Pfam" id="PF07647">
    <property type="entry name" value="SAM_2"/>
    <property type="match status" value="1"/>
</dbReference>
<dbReference type="SUPFAM" id="SSF47769">
    <property type="entry name" value="SAM/Pointed domain"/>
    <property type="match status" value="1"/>
</dbReference>
<comment type="caution">
    <text evidence="2">The sequence shown here is derived from an EMBL/GenBank/DDBJ whole genome shotgun (WGS) entry which is preliminary data.</text>
</comment>
<dbReference type="InterPro" id="IPR001660">
    <property type="entry name" value="SAM"/>
</dbReference>
<dbReference type="PANTHER" id="PTHR46829">
    <property type="entry name" value="STERILE ALPHA MOTIF DOMAIN-CONTAINING PROTEIN 15"/>
    <property type="match status" value="1"/>
</dbReference>
<name>A0A3M7QMY5_BRAPC</name>
<feature type="domain" description="SAM" evidence="1">
    <location>
        <begin position="27"/>
        <end position="91"/>
    </location>
</feature>
<dbReference type="AlphaFoldDB" id="A0A3M7QMY5"/>
<evidence type="ECO:0000313" key="3">
    <source>
        <dbReference type="Proteomes" id="UP000276133"/>
    </source>
</evidence>
<gene>
    <name evidence="2" type="ORF">BpHYR1_016563</name>
</gene>
<dbReference type="PANTHER" id="PTHR46829:SF1">
    <property type="entry name" value="STERILE ALPHA MOTIF DOMAIN-CONTAINING PROTEIN 15"/>
    <property type="match status" value="1"/>
</dbReference>
<protein>
    <submittedName>
        <fullName evidence="2">Sterile alpha motif domain-containing 15-like</fullName>
    </submittedName>
</protein>
<sequence>MQANSPDNNDIRILDLKSGLVPSCLYWTCDEVCDFFESTLNLPEYKETLRSNGIDGKRLIYLDASHLPKIGINDFKHMMLITKKVRELLNMNDPFWNRSISFTPRDPIELYYEAKSLSGSKSDNLTYEDFSQSVRNAKWEPPKTNQGFIMPSC</sequence>
<dbReference type="EMBL" id="REGN01005720">
    <property type="protein sequence ID" value="RNA12308.1"/>
    <property type="molecule type" value="Genomic_DNA"/>
</dbReference>
<organism evidence="2 3">
    <name type="scientific">Brachionus plicatilis</name>
    <name type="common">Marine rotifer</name>
    <name type="synonym">Brachionus muelleri</name>
    <dbReference type="NCBI Taxonomy" id="10195"/>
    <lineage>
        <taxon>Eukaryota</taxon>
        <taxon>Metazoa</taxon>
        <taxon>Spiralia</taxon>
        <taxon>Gnathifera</taxon>
        <taxon>Rotifera</taxon>
        <taxon>Eurotatoria</taxon>
        <taxon>Monogononta</taxon>
        <taxon>Pseudotrocha</taxon>
        <taxon>Ploima</taxon>
        <taxon>Brachionidae</taxon>
        <taxon>Brachionus</taxon>
    </lineage>
</organism>
<evidence type="ECO:0000313" key="2">
    <source>
        <dbReference type="EMBL" id="RNA12308.1"/>
    </source>
</evidence>
<dbReference type="PROSITE" id="PS50105">
    <property type="entry name" value="SAM_DOMAIN"/>
    <property type="match status" value="1"/>
</dbReference>
<reference evidence="2 3" key="1">
    <citation type="journal article" date="2018" name="Sci. Rep.">
        <title>Genomic signatures of local adaptation to the degree of environmental predictability in rotifers.</title>
        <authorList>
            <person name="Franch-Gras L."/>
            <person name="Hahn C."/>
            <person name="Garcia-Roger E.M."/>
            <person name="Carmona M.J."/>
            <person name="Serra M."/>
            <person name="Gomez A."/>
        </authorList>
    </citation>
    <scope>NUCLEOTIDE SEQUENCE [LARGE SCALE GENOMIC DNA]</scope>
    <source>
        <strain evidence="2">HYR1</strain>
    </source>
</reference>
<dbReference type="OrthoDB" id="6133291at2759"/>
<keyword evidence="3" id="KW-1185">Reference proteome</keyword>
<proteinExistence type="predicted"/>
<dbReference type="Proteomes" id="UP000276133">
    <property type="component" value="Unassembled WGS sequence"/>
</dbReference>